<dbReference type="OrthoDB" id="3054715at2759"/>
<accession>A0A067SIR6</accession>
<organism evidence="1 2">
    <name type="scientific">Galerina marginata (strain CBS 339.88)</name>
    <dbReference type="NCBI Taxonomy" id="685588"/>
    <lineage>
        <taxon>Eukaryota</taxon>
        <taxon>Fungi</taxon>
        <taxon>Dikarya</taxon>
        <taxon>Basidiomycota</taxon>
        <taxon>Agaricomycotina</taxon>
        <taxon>Agaricomycetes</taxon>
        <taxon>Agaricomycetidae</taxon>
        <taxon>Agaricales</taxon>
        <taxon>Agaricineae</taxon>
        <taxon>Strophariaceae</taxon>
        <taxon>Galerina</taxon>
    </lineage>
</organism>
<proteinExistence type="predicted"/>
<dbReference type="Proteomes" id="UP000027222">
    <property type="component" value="Unassembled WGS sequence"/>
</dbReference>
<dbReference type="EMBL" id="KL142395">
    <property type="protein sequence ID" value="KDR70801.1"/>
    <property type="molecule type" value="Genomic_DNA"/>
</dbReference>
<dbReference type="HOGENOM" id="CLU_754485_0_0_1"/>
<reference evidence="2" key="1">
    <citation type="journal article" date="2014" name="Proc. Natl. Acad. Sci. U.S.A.">
        <title>Extensive sampling of basidiomycete genomes demonstrates inadequacy of the white-rot/brown-rot paradigm for wood decay fungi.</title>
        <authorList>
            <person name="Riley R."/>
            <person name="Salamov A.A."/>
            <person name="Brown D.W."/>
            <person name="Nagy L.G."/>
            <person name="Floudas D."/>
            <person name="Held B.W."/>
            <person name="Levasseur A."/>
            <person name="Lombard V."/>
            <person name="Morin E."/>
            <person name="Otillar R."/>
            <person name="Lindquist E.A."/>
            <person name="Sun H."/>
            <person name="LaButti K.M."/>
            <person name="Schmutz J."/>
            <person name="Jabbour D."/>
            <person name="Luo H."/>
            <person name="Baker S.E."/>
            <person name="Pisabarro A.G."/>
            <person name="Walton J.D."/>
            <person name="Blanchette R.A."/>
            <person name="Henrissat B."/>
            <person name="Martin F."/>
            <person name="Cullen D."/>
            <person name="Hibbett D.S."/>
            <person name="Grigoriev I.V."/>
        </authorList>
    </citation>
    <scope>NUCLEOTIDE SEQUENCE [LARGE SCALE GENOMIC DNA]</scope>
    <source>
        <strain evidence="2">CBS 339.88</strain>
    </source>
</reference>
<keyword evidence="2" id="KW-1185">Reference proteome</keyword>
<dbReference type="AlphaFoldDB" id="A0A067SIR6"/>
<name>A0A067SIR6_GALM3</name>
<sequence length="315" mass="35360">MLCAPPGGSFQTFGRMVYDVPELLESIAEQTSWKSLVALGNSSKYAQELMRRIVRRRIKHLVLPFTFHARNVDMFFTLLRVTEAGITGSLAWSVMAAVEERSEPRPLNDLNIVVPKGGQRLWYWMRFLASLGYSRIMYSEALGIDSVVSRQTLSFETDGCLINVTESKTSSIIPVVISSPLTSMMNAVTYWRVYCFLPSLFARRVALETINTRATSVERIDLNRRGIALHTLSYINWWDEACGESCPAIWRQTRGLAGVGIARWGGMRAGPISDESDIPSPIQELGKANVKWRIGRSDRLNNYDGATVIVESLDI</sequence>
<evidence type="ECO:0000313" key="1">
    <source>
        <dbReference type="EMBL" id="KDR70801.1"/>
    </source>
</evidence>
<gene>
    <name evidence="1" type="ORF">GALMADRAFT_144295</name>
</gene>
<protein>
    <submittedName>
        <fullName evidence="1">Uncharacterized protein</fullName>
    </submittedName>
</protein>
<evidence type="ECO:0000313" key="2">
    <source>
        <dbReference type="Proteomes" id="UP000027222"/>
    </source>
</evidence>